<dbReference type="STRING" id="453591.Igni_0273"/>
<dbReference type="GeneID" id="5562939"/>
<dbReference type="PhylomeDB" id="A8A955"/>
<dbReference type="HOGENOM" id="CLU_012358_1_0_2"/>
<evidence type="ECO:0000313" key="2">
    <source>
        <dbReference type="EMBL" id="ABU81457.1"/>
    </source>
</evidence>
<dbReference type="PANTHER" id="PTHR43794:SF5">
    <property type="entry name" value="CHLOROHYDROLASE FAMILY PROTEIN"/>
    <property type="match status" value="1"/>
</dbReference>
<dbReference type="OrthoDB" id="42910at2157"/>
<dbReference type="PANTHER" id="PTHR43794">
    <property type="entry name" value="AMINOHYDROLASE SSNA-RELATED"/>
    <property type="match status" value="1"/>
</dbReference>
<dbReference type="AlphaFoldDB" id="A8A955"/>
<dbReference type="eggNOG" id="arCOG00692">
    <property type="taxonomic scope" value="Archaea"/>
</dbReference>
<dbReference type="Pfam" id="PF01979">
    <property type="entry name" value="Amidohydro_1"/>
    <property type="match status" value="1"/>
</dbReference>
<dbReference type="RefSeq" id="WP_011998309.1">
    <property type="nucleotide sequence ID" value="NC_009776.1"/>
</dbReference>
<protein>
    <submittedName>
        <fullName evidence="2">Amidohydrolase</fullName>
    </submittedName>
</protein>
<gene>
    <name evidence="2" type="ordered locus">Igni_0273</name>
</gene>
<accession>A8A955</accession>
<proteinExistence type="predicted"/>
<organism evidence="2 3">
    <name type="scientific">Ignicoccus hospitalis (strain KIN4/I / DSM 18386 / JCM 14125)</name>
    <dbReference type="NCBI Taxonomy" id="453591"/>
    <lineage>
        <taxon>Archaea</taxon>
        <taxon>Thermoproteota</taxon>
        <taxon>Thermoprotei</taxon>
        <taxon>Desulfurococcales</taxon>
        <taxon>Desulfurococcaceae</taxon>
        <taxon>Ignicoccus</taxon>
    </lineage>
</organism>
<dbReference type="SUPFAM" id="SSF51556">
    <property type="entry name" value="Metallo-dependent hydrolases"/>
    <property type="match status" value="1"/>
</dbReference>
<evidence type="ECO:0000313" key="3">
    <source>
        <dbReference type="Proteomes" id="UP000000262"/>
    </source>
</evidence>
<keyword evidence="2" id="KW-0378">Hydrolase</keyword>
<dbReference type="InterPro" id="IPR032466">
    <property type="entry name" value="Metal_Hydrolase"/>
</dbReference>
<dbReference type="InterPro" id="IPR006680">
    <property type="entry name" value="Amidohydro-rel"/>
</dbReference>
<dbReference type="Proteomes" id="UP000000262">
    <property type="component" value="Chromosome"/>
</dbReference>
<evidence type="ECO:0000259" key="1">
    <source>
        <dbReference type="Pfam" id="PF01979"/>
    </source>
</evidence>
<keyword evidence="3" id="KW-1185">Reference proteome</keyword>
<dbReference type="GO" id="GO:0016787">
    <property type="term" value="F:hydrolase activity"/>
    <property type="evidence" value="ECO:0007669"/>
    <property type="project" value="UniProtKB-KW"/>
</dbReference>
<reference evidence="2 3" key="1">
    <citation type="journal article" date="2008" name="Genome Biol.">
        <title>A genomic analysis of the archaeal system Ignicoccus hospitalis-Nanoarchaeum equitans.</title>
        <authorList>
            <person name="Podar M."/>
            <person name="Anderson I."/>
            <person name="Makarova K.S."/>
            <person name="Elkins J.G."/>
            <person name="Ivanova N."/>
            <person name="Wall M.A."/>
            <person name="Lykidis A."/>
            <person name="Mavromatis K."/>
            <person name="Sun H."/>
            <person name="Hudson M.E."/>
            <person name="Chen W."/>
            <person name="Deciu C."/>
            <person name="Hutchison D."/>
            <person name="Eads J.R."/>
            <person name="Anderson A."/>
            <person name="Fernandes F."/>
            <person name="Szeto E."/>
            <person name="Lapidus A."/>
            <person name="Kyrpides N.C."/>
            <person name="Saier M.H.Jr."/>
            <person name="Richardson P.M."/>
            <person name="Rachel R."/>
            <person name="Huber H."/>
            <person name="Eisen J.A."/>
            <person name="Koonin E.V."/>
            <person name="Keller M."/>
            <person name="Stetter K.O."/>
        </authorList>
    </citation>
    <scope>NUCLEOTIDE SEQUENCE [LARGE SCALE GENOMIC DNA]</scope>
    <source>
        <strain evidence="3">KIN4/I / DSM 18386 / JCM 14125</strain>
    </source>
</reference>
<dbReference type="Gene3D" id="3.20.20.140">
    <property type="entry name" value="Metal-dependent hydrolases"/>
    <property type="match status" value="1"/>
</dbReference>
<feature type="domain" description="Amidohydrolase-related" evidence="1">
    <location>
        <begin position="46"/>
        <end position="322"/>
    </location>
</feature>
<name>A8A955_IGNH4</name>
<dbReference type="EMBL" id="CP000816">
    <property type="protein sequence ID" value="ABU81457.1"/>
    <property type="molecule type" value="Genomic_DNA"/>
</dbReference>
<dbReference type="InterPro" id="IPR050287">
    <property type="entry name" value="MTA/SAH_deaminase"/>
</dbReference>
<dbReference type="KEGG" id="iho:Igni_0273"/>
<sequence length="367" mass="40652">MRLLAIRSKYALVGEELELVEEVELVWEGGRLVDWYPTTKKVSDLLVMPALVNAHTHLADCYFPDAWLRESLSEIVDPSKGLKRKALEEADIKEAIKMGMEALRSTGSFAAADFREGGAKGLKEALEAREEGYLPFGRVEKEEDLEEVLRLAHGLGLPEPDFPTPDLARRAAEAFKAAGKPVGLHLAEVRKEPVQKALDLGADFVVHGCFLEYEDLEELKRNGVALVVCPRSNRWFGLKPKVKEAIEVGVKLLLGSDNCTFNKPDLWRDLEASAFELRSEGAFDDEAARELLKAVTTNAEKPLGLPWKTALVEGSRWPALLMDSKLLALDRSKNKYATIVKRGGPEALVGVVGKAKLNRPWSSAGWR</sequence>